<organism evidence="9 10">
    <name type="scientific">Candidatus Merdivivens pullistercoris</name>
    <dbReference type="NCBI Taxonomy" id="2840873"/>
    <lineage>
        <taxon>Bacteria</taxon>
        <taxon>Pseudomonadati</taxon>
        <taxon>Bacteroidota</taxon>
        <taxon>Bacteroidia</taxon>
        <taxon>Bacteroidales</taxon>
        <taxon>Muribaculaceae</taxon>
        <taxon>Muribaculaceae incertae sedis</taxon>
        <taxon>Candidatus Merdivivens</taxon>
    </lineage>
</organism>
<dbReference type="Pfam" id="PF08245">
    <property type="entry name" value="Mur_ligase_M"/>
    <property type="match status" value="1"/>
</dbReference>
<comment type="similarity">
    <text evidence="5">Belongs to the alanine racemase family.</text>
</comment>
<protein>
    <recommendedName>
        <fullName evidence="5">Alanine racemase</fullName>
        <ecNumber evidence="5">5.1.1.1</ecNumber>
    </recommendedName>
</protein>
<evidence type="ECO:0000256" key="6">
    <source>
        <dbReference type="PIRSR" id="PIRSR600821-50"/>
    </source>
</evidence>
<evidence type="ECO:0000313" key="9">
    <source>
        <dbReference type="EMBL" id="MBO8465555.1"/>
    </source>
</evidence>
<comment type="caution">
    <text evidence="9">The sequence shown here is derived from an EMBL/GenBank/DDBJ whole genome shotgun (WGS) entry which is preliminary data.</text>
</comment>
<dbReference type="NCBIfam" id="NF008897">
    <property type="entry name" value="PRK11930.1"/>
    <property type="match status" value="1"/>
</dbReference>
<evidence type="ECO:0000256" key="7">
    <source>
        <dbReference type="PIRSR" id="PIRSR600821-52"/>
    </source>
</evidence>
<dbReference type="PANTHER" id="PTHR30511:SF0">
    <property type="entry name" value="ALANINE RACEMASE, CATABOLIC-RELATED"/>
    <property type="match status" value="1"/>
</dbReference>
<dbReference type="Gene3D" id="3.40.1390.10">
    <property type="entry name" value="MurE/MurF, N-terminal domain"/>
    <property type="match status" value="1"/>
</dbReference>
<keyword evidence="9" id="KW-0436">Ligase</keyword>
<evidence type="ECO:0000256" key="5">
    <source>
        <dbReference type="HAMAP-Rule" id="MF_01201"/>
    </source>
</evidence>
<feature type="binding site" evidence="5 7">
    <location>
        <position position="766"/>
    </location>
    <ligand>
        <name>substrate</name>
    </ligand>
</feature>
<sequence>MLYGIEELAKITGAVPVNLMPYGISNLSVDSRRLSFPAETLFFAIKTDANDGHKYIKDAYDAGVRCFVVSALPEDTGVMPQAVFLKVLDVLSALQAVASYHRKRFGIPVIGITGSNGKSVVKEFLYHLLSGRYNIVRSPKSYNSQIGVPLSVWNMDHTHEMAVFEAGISKPGEMSRLEKIIRPDIGVLTNIGAAHQENFRSYKEKALEKLKLFSSSGCIVYCADDPLVVEAVGEASLPACKVVWSRYRADADVFVGNITVSEDSTSITAICGGVERRFTIPFTDDASIENVIHCICVIYCIDPGLLADTGAFSSLEPVAMRLEVKQGRNASVIINDTYNSDINSLAIALDFLSARKRSRGTRSVLILSDILQSGMSPQALYGKVAEIVKEKGVDRLICIGGELYSQKGFFSSMESSFYLTTEDFLASMHDSDFSGETVLVKGSRNFHFEKITERLELRLHETVMEVDLDAIVHNFNYFRSLLKPDTRMVCMVKASAYGAGAVEVSRTLQEHHCDALAVAVADEGVELRHEGITLPILVMNPEMNSLNLLFEYGLEPEIYSFRLLEAFIQAGRLRGETSFPFHIKIDTGMHRLGFVPEDIPEICAMINAQNSVLPKSVFSHLAGSDSPDLDDFTMSQISCFTESASALERGLGRKLLKHILNSAGIERFAGYQMDMVRLGVGLYGIGTCNPKALKNVCTLKTVILQIRKVPAGDSIGYGRKTFVDRDSLIAVIPIGYADGLDRHFGNRRGHVLINGKPAPIVGNICMDACMVDVTGINAQEGDTVVVFGDGLSVSELAGTIGTIPYEILTSPSSRVQRVYFRE</sequence>
<reference evidence="9" key="1">
    <citation type="submission" date="2020-10" db="EMBL/GenBank/DDBJ databases">
        <authorList>
            <person name="Gilroy R."/>
        </authorList>
    </citation>
    <scope>NUCLEOTIDE SEQUENCE</scope>
    <source>
        <strain evidence="9">10037</strain>
    </source>
</reference>
<evidence type="ECO:0000256" key="2">
    <source>
        <dbReference type="ARBA" id="ARBA00001933"/>
    </source>
</evidence>
<dbReference type="InterPro" id="IPR029066">
    <property type="entry name" value="PLP-binding_barrel"/>
</dbReference>
<dbReference type="GO" id="GO:0030170">
    <property type="term" value="F:pyridoxal phosphate binding"/>
    <property type="evidence" value="ECO:0007669"/>
    <property type="project" value="UniProtKB-UniRule"/>
</dbReference>
<dbReference type="SUPFAM" id="SSF50621">
    <property type="entry name" value="Alanine racemase C-terminal domain-like"/>
    <property type="match status" value="1"/>
</dbReference>
<dbReference type="InterPro" id="IPR035911">
    <property type="entry name" value="MurE/MurF_N"/>
</dbReference>
<dbReference type="InterPro" id="IPR013221">
    <property type="entry name" value="Mur_ligase_cen"/>
</dbReference>
<dbReference type="GO" id="GO:0016881">
    <property type="term" value="F:acid-amino acid ligase activity"/>
    <property type="evidence" value="ECO:0007669"/>
    <property type="project" value="InterPro"/>
</dbReference>
<dbReference type="GO" id="GO:0008784">
    <property type="term" value="F:alanine racemase activity"/>
    <property type="evidence" value="ECO:0007669"/>
    <property type="project" value="UniProtKB-UniRule"/>
</dbReference>
<evidence type="ECO:0000256" key="3">
    <source>
        <dbReference type="ARBA" id="ARBA00022898"/>
    </source>
</evidence>
<dbReference type="PRINTS" id="PR00992">
    <property type="entry name" value="ALARACEMASE"/>
</dbReference>
<dbReference type="FunFam" id="3.20.20.10:FF:000002">
    <property type="entry name" value="Alanine racemase"/>
    <property type="match status" value="1"/>
</dbReference>
<dbReference type="SUPFAM" id="SSF53244">
    <property type="entry name" value="MurD-like peptide ligases, peptide-binding domain"/>
    <property type="match status" value="1"/>
</dbReference>
<dbReference type="InterPro" id="IPR011079">
    <property type="entry name" value="Ala_racemase_C"/>
</dbReference>
<dbReference type="SMART" id="SM01005">
    <property type="entry name" value="Ala_racemase_C"/>
    <property type="match status" value="1"/>
</dbReference>
<accession>A0A9D9I405</accession>
<feature type="active site" description="Proton acceptor; specific for L-alanine" evidence="5">
    <location>
        <position position="717"/>
    </location>
</feature>
<dbReference type="InterPro" id="IPR036615">
    <property type="entry name" value="Mur_ligase_C_dom_sf"/>
</dbReference>
<evidence type="ECO:0000256" key="1">
    <source>
        <dbReference type="ARBA" id="ARBA00000316"/>
    </source>
</evidence>
<dbReference type="InterPro" id="IPR036565">
    <property type="entry name" value="Mur-like_cat_sf"/>
</dbReference>
<feature type="binding site" evidence="5 7">
    <location>
        <position position="591"/>
    </location>
    <ligand>
        <name>substrate</name>
    </ligand>
</feature>
<dbReference type="NCBIfam" id="TIGR00492">
    <property type="entry name" value="alr"/>
    <property type="match status" value="1"/>
</dbReference>
<keyword evidence="3 5" id="KW-0663">Pyridoxal phosphate</keyword>
<dbReference type="Gene3D" id="2.40.37.10">
    <property type="entry name" value="Lyase, Ornithine Decarboxylase, Chain A, domain 1"/>
    <property type="match status" value="1"/>
</dbReference>
<dbReference type="Gene3D" id="3.90.190.20">
    <property type="entry name" value="Mur ligase, C-terminal domain"/>
    <property type="match status" value="1"/>
</dbReference>
<dbReference type="Proteomes" id="UP000823597">
    <property type="component" value="Unassembled WGS sequence"/>
</dbReference>
<reference evidence="9" key="2">
    <citation type="journal article" date="2021" name="PeerJ">
        <title>Extensive microbial diversity within the chicken gut microbiome revealed by metagenomics and culture.</title>
        <authorList>
            <person name="Gilroy R."/>
            <person name="Ravi A."/>
            <person name="Getino M."/>
            <person name="Pursley I."/>
            <person name="Horton D.L."/>
            <person name="Alikhan N.F."/>
            <person name="Baker D."/>
            <person name="Gharbi K."/>
            <person name="Hall N."/>
            <person name="Watson M."/>
            <person name="Adriaenssens E.M."/>
            <person name="Foster-Nyarko E."/>
            <person name="Jarju S."/>
            <person name="Secka A."/>
            <person name="Antonio M."/>
            <person name="Oren A."/>
            <person name="Chaudhuri R.R."/>
            <person name="La Ragione R."/>
            <person name="Hildebrand F."/>
            <person name="Pallen M.J."/>
        </authorList>
    </citation>
    <scope>NUCLEOTIDE SEQUENCE</scope>
    <source>
        <strain evidence="9">10037</strain>
    </source>
</reference>
<gene>
    <name evidence="9" type="ORF">IAB93_06130</name>
</gene>
<evidence type="ECO:0000313" key="10">
    <source>
        <dbReference type="Proteomes" id="UP000823597"/>
    </source>
</evidence>
<dbReference type="AlphaFoldDB" id="A0A9D9I405"/>
<comment type="cofactor">
    <cofactor evidence="2 5 6">
        <name>pyridoxal 5'-phosphate</name>
        <dbReference type="ChEBI" id="CHEBI:597326"/>
    </cofactor>
</comment>
<keyword evidence="4 5" id="KW-0413">Isomerase</keyword>
<dbReference type="Pfam" id="PF01168">
    <property type="entry name" value="Ala_racemase_N"/>
    <property type="match status" value="1"/>
</dbReference>
<dbReference type="SUPFAM" id="SSF53623">
    <property type="entry name" value="MurD-like peptide ligases, catalytic domain"/>
    <property type="match status" value="1"/>
</dbReference>
<dbReference type="PANTHER" id="PTHR30511">
    <property type="entry name" value="ALANINE RACEMASE"/>
    <property type="match status" value="1"/>
</dbReference>
<feature type="active site" description="Proton acceptor; specific for D-alanine" evidence="5">
    <location>
        <position position="493"/>
    </location>
</feature>
<dbReference type="CDD" id="cd00430">
    <property type="entry name" value="PLPDE_III_AR"/>
    <property type="match status" value="1"/>
</dbReference>
<proteinExistence type="inferred from homology"/>
<comment type="function">
    <text evidence="5">Catalyzes the interconversion of L-alanine and D-alanine. May also act on other amino acids.</text>
</comment>
<dbReference type="Pfam" id="PF00842">
    <property type="entry name" value="Ala_racemase_C"/>
    <property type="match status" value="1"/>
</dbReference>
<comment type="pathway">
    <text evidence="5">Amino-acid biosynthesis; D-alanine biosynthesis; D-alanine from L-alanine: step 1/1.</text>
</comment>
<dbReference type="SUPFAM" id="SSF51419">
    <property type="entry name" value="PLP-binding barrel"/>
    <property type="match status" value="1"/>
</dbReference>
<dbReference type="EC" id="5.1.1.1" evidence="5"/>
<dbReference type="GO" id="GO:0030632">
    <property type="term" value="P:D-alanine biosynthetic process"/>
    <property type="evidence" value="ECO:0007669"/>
    <property type="project" value="UniProtKB-UniRule"/>
</dbReference>
<dbReference type="Gene3D" id="3.20.20.10">
    <property type="entry name" value="Alanine racemase"/>
    <property type="match status" value="1"/>
</dbReference>
<dbReference type="Gene3D" id="3.40.1190.10">
    <property type="entry name" value="Mur-like, catalytic domain"/>
    <property type="match status" value="1"/>
</dbReference>
<feature type="domain" description="Alanine racemase C-terminal" evidence="8">
    <location>
        <begin position="696"/>
        <end position="820"/>
    </location>
</feature>
<feature type="modified residue" description="N6-(pyridoxal phosphate)lysine" evidence="5 6">
    <location>
        <position position="493"/>
    </location>
</feature>
<evidence type="ECO:0000259" key="8">
    <source>
        <dbReference type="SMART" id="SM01005"/>
    </source>
</evidence>
<dbReference type="EMBL" id="JADIME010000065">
    <property type="protein sequence ID" value="MBO8465555.1"/>
    <property type="molecule type" value="Genomic_DNA"/>
</dbReference>
<name>A0A9D9I405_9BACT</name>
<dbReference type="HAMAP" id="MF_01201">
    <property type="entry name" value="Ala_racemase"/>
    <property type="match status" value="1"/>
</dbReference>
<dbReference type="InterPro" id="IPR009006">
    <property type="entry name" value="Ala_racemase/Decarboxylase_C"/>
</dbReference>
<dbReference type="GO" id="GO:0005829">
    <property type="term" value="C:cytosol"/>
    <property type="evidence" value="ECO:0007669"/>
    <property type="project" value="TreeGrafter"/>
</dbReference>
<dbReference type="GO" id="GO:0005524">
    <property type="term" value="F:ATP binding"/>
    <property type="evidence" value="ECO:0007669"/>
    <property type="project" value="InterPro"/>
</dbReference>
<dbReference type="InterPro" id="IPR000821">
    <property type="entry name" value="Ala_racemase"/>
</dbReference>
<dbReference type="InterPro" id="IPR001608">
    <property type="entry name" value="Ala_racemase_N"/>
</dbReference>
<dbReference type="SUPFAM" id="SSF63418">
    <property type="entry name" value="MurE/MurF N-terminal domain"/>
    <property type="match status" value="1"/>
</dbReference>
<comment type="catalytic activity">
    <reaction evidence="1 5">
        <text>L-alanine = D-alanine</text>
        <dbReference type="Rhea" id="RHEA:20249"/>
        <dbReference type="ChEBI" id="CHEBI:57416"/>
        <dbReference type="ChEBI" id="CHEBI:57972"/>
        <dbReference type="EC" id="5.1.1.1"/>
    </reaction>
</comment>
<evidence type="ECO:0000256" key="4">
    <source>
        <dbReference type="ARBA" id="ARBA00023235"/>
    </source>
</evidence>